<sequence length="1051" mass="121074">MFVEFVIQNQYFSFPLEDFAQILRIPCEGTCVFSDRWSLDELVYGAPSEGPYQNNLSSSDDIISYIREDQEGQVTRIRHQEEIDVQEYQSENLEGIVARQEVIIPLPPPPSINHLHLISTMMMMMEIMKGPRVQVFLPPFVIPQISFRCYICQNGGVTQQEQKPRKDRDTRRGRHSTFSSSAFDQPSSSYLNDYDDDGNGKGTLHVSTPSPIRYVNSLTNEVPQVFQNLPNIDPHLEPFYTHQTKIINRHVQIRDEHHRGLRLKHQGYIKEEPLKHWKKNGKLCKLDIINPNITIEDQPLKHVTPTMEYSFIKHVDSLFKIGSIRPSKSRHRTTAMIINSGITIDPVTGKEIKEKERMVFNYKSLNDNTYKDQYSLSGISTIIKRVGGAKIFSKFNLKLGFHQVAIDEESIPWTAFLVPGGLYEWLVMPFSLKNDPAVFRSKNQIQNGITYSQQSVQKSSVSMKSKHSQPPQNTGEVTNLHLMQSWGHLSIHQHNKTYKNPINQTISLVIPKEREIYLMEDMGILQRIGEASKETLEVAFMLEKEINEGDSEDENKDYQYSHHAFMFHPGPPKKIAYMVQFAGSWKPSKELPTKSKECEHDWKETTVTNYTICYYCGILTTDMSRLNCPKCQLTTCAICARNYLGKTANVKGKQPHKLKEEKDFSNYEEIKGTKWMVFNYKSLNDNTYKDQYSLLGINTIIKRVGGAKIFSKFDLKSGFHQVFMDEKLIPWTTFLVPGGLYEWLVMPSGLKNAMAIFQRKINKCFKGIDSFIAMYIDDVMVFSKNEKEHAKNLEKMLKIREDNGLVLSPSKMKIAAPTIDFLGAEIKGTKWMVFNYKSLNDNTYKDQYSLLGINTIIKRVGGAKIFSKFDLKSGFHQVFMDEKLIPWTTFLVPGGLYEWLVMPSGLKNAMAIFQRKINKCFKGIDSFIAMYIDDVMVFSKNEKEHAKNLEKMLKIREDNGLVILLRPLYEKTNAHGDKRLKPSNYELVRKIKTQVQNLLDLEIPPEDAYIILETDGCMERWGGIVKWKNSKEAPRSSEKIYAYPSGKFSMT</sequence>
<feature type="region of interest" description="Disordered" evidence="1">
    <location>
        <begin position="157"/>
        <end position="196"/>
    </location>
</feature>
<dbReference type="InterPro" id="IPR000477">
    <property type="entry name" value="RT_dom"/>
</dbReference>
<dbReference type="AlphaFoldDB" id="A0A6L2L9E3"/>
<dbReference type="CDD" id="cd01647">
    <property type="entry name" value="RT_LTR"/>
    <property type="match status" value="3"/>
</dbReference>
<accession>A0A6L2L9E3</accession>
<gene>
    <name evidence="3" type="ORF">Tci_029230</name>
</gene>
<evidence type="ECO:0000256" key="1">
    <source>
        <dbReference type="SAM" id="MobiDB-lite"/>
    </source>
</evidence>
<dbReference type="PROSITE" id="PS50878">
    <property type="entry name" value="RT_POL"/>
    <property type="match status" value="1"/>
</dbReference>
<dbReference type="InterPro" id="IPR053134">
    <property type="entry name" value="RNA-dir_DNA_polymerase"/>
</dbReference>
<dbReference type="InterPro" id="IPR043502">
    <property type="entry name" value="DNA/RNA_pol_sf"/>
</dbReference>
<dbReference type="Gene3D" id="3.10.10.10">
    <property type="entry name" value="HIV Type 1 Reverse Transcriptase, subunit A, domain 1"/>
    <property type="match status" value="3"/>
</dbReference>
<proteinExistence type="predicted"/>
<dbReference type="Gene3D" id="3.30.70.270">
    <property type="match status" value="3"/>
</dbReference>
<comment type="caution">
    <text evidence="3">The sequence shown here is derived from an EMBL/GenBank/DDBJ whole genome shotgun (WGS) entry which is preliminary data.</text>
</comment>
<feature type="domain" description="Reverse transcriptase" evidence="2">
    <location>
        <begin position="647"/>
        <end position="826"/>
    </location>
</feature>
<evidence type="ECO:0000313" key="3">
    <source>
        <dbReference type="EMBL" id="GEU57252.1"/>
    </source>
</evidence>
<evidence type="ECO:0000259" key="2">
    <source>
        <dbReference type="PROSITE" id="PS50878"/>
    </source>
</evidence>
<reference evidence="3" key="1">
    <citation type="journal article" date="2019" name="Sci. Rep.">
        <title>Draft genome of Tanacetum cinerariifolium, the natural source of mosquito coil.</title>
        <authorList>
            <person name="Yamashiro T."/>
            <person name="Shiraishi A."/>
            <person name="Satake H."/>
            <person name="Nakayama K."/>
        </authorList>
    </citation>
    <scope>NUCLEOTIDE SEQUENCE</scope>
</reference>
<protein>
    <submittedName>
        <fullName evidence="3">Putative polyprotein</fullName>
    </submittedName>
</protein>
<name>A0A6L2L9E3_TANCI</name>
<dbReference type="EMBL" id="BKCJ010003798">
    <property type="protein sequence ID" value="GEU57252.1"/>
    <property type="molecule type" value="Genomic_DNA"/>
</dbReference>
<dbReference type="PANTHER" id="PTHR24559">
    <property type="entry name" value="TRANSPOSON TY3-I GAG-POL POLYPROTEIN"/>
    <property type="match status" value="1"/>
</dbReference>
<dbReference type="Pfam" id="PF00078">
    <property type="entry name" value="RVT_1"/>
    <property type="match status" value="3"/>
</dbReference>
<organism evidence="3">
    <name type="scientific">Tanacetum cinerariifolium</name>
    <name type="common">Dalmatian daisy</name>
    <name type="synonym">Chrysanthemum cinerariifolium</name>
    <dbReference type="NCBI Taxonomy" id="118510"/>
    <lineage>
        <taxon>Eukaryota</taxon>
        <taxon>Viridiplantae</taxon>
        <taxon>Streptophyta</taxon>
        <taxon>Embryophyta</taxon>
        <taxon>Tracheophyta</taxon>
        <taxon>Spermatophyta</taxon>
        <taxon>Magnoliopsida</taxon>
        <taxon>eudicotyledons</taxon>
        <taxon>Gunneridae</taxon>
        <taxon>Pentapetalae</taxon>
        <taxon>asterids</taxon>
        <taxon>campanulids</taxon>
        <taxon>Asterales</taxon>
        <taxon>Asteraceae</taxon>
        <taxon>Asteroideae</taxon>
        <taxon>Anthemideae</taxon>
        <taxon>Anthemidinae</taxon>
        <taxon>Tanacetum</taxon>
    </lineage>
</organism>
<dbReference type="SUPFAM" id="SSF56672">
    <property type="entry name" value="DNA/RNA polymerases"/>
    <property type="match status" value="3"/>
</dbReference>
<feature type="compositionally biased region" description="Low complexity" evidence="1">
    <location>
        <begin position="176"/>
        <end position="189"/>
    </location>
</feature>
<dbReference type="PANTHER" id="PTHR24559:SF444">
    <property type="entry name" value="REVERSE TRANSCRIPTASE DOMAIN-CONTAINING PROTEIN"/>
    <property type="match status" value="1"/>
</dbReference>
<dbReference type="InterPro" id="IPR043128">
    <property type="entry name" value="Rev_trsase/Diguanyl_cyclase"/>
</dbReference>